<feature type="non-terminal residue" evidence="1">
    <location>
        <position position="68"/>
    </location>
</feature>
<dbReference type="EMBL" id="JAGQDC010000088">
    <property type="protein sequence ID" value="MCL1031899.1"/>
    <property type="molecule type" value="Genomic_DNA"/>
</dbReference>
<evidence type="ECO:0008006" key="3">
    <source>
        <dbReference type="Google" id="ProtNLM"/>
    </source>
</evidence>
<reference evidence="1" key="1">
    <citation type="submission" date="2021-04" db="EMBL/GenBank/DDBJ databases">
        <title>Genome sequence of Serratia sp. arafor3.</title>
        <authorList>
            <person name="Besaury L."/>
        </authorList>
    </citation>
    <scope>NUCLEOTIDE SEQUENCE</scope>
    <source>
        <strain evidence="1">Arafor3</strain>
    </source>
</reference>
<organism evidence="1 2">
    <name type="scientific">Serratia silvae</name>
    <dbReference type="NCBI Taxonomy" id="2824122"/>
    <lineage>
        <taxon>Bacteria</taxon>
        <taxon>Pseudomonadati</taxon>
        <taxon>Pseudomonadota</taxon>
        <taxon>Gammaproteobacteria</taxon>
        <taxon>Enterobacterales</taxon>
        <taxon>Yersiniaceae</taxon>
        <taxon>Serratia</taxon>
    </lineage>
</organism>
<evidence type="ECO:0000313" key="2">
    <source>
        <dbReference type="Proteomes" id="UP001165275"/>
    </source>
</evidence>
<name>A0ABT0KIN2_9GAMM</name>
<keyword evidence="2" id="KW-1185">Reference proteome</keyword>
<dbReference type="Pfam" id="PF13555">
    <property type="entry name" value="AAA_29"/>
    <property type="match status" value="1"/>
</dbReference>
<gene>
    <name evidence="1" type="ORF">KAJ71_23280</name>
</gene>
<sequence length="68" mass="7541">MRQNWMGRTTLKLLENIALVQFFLYEAKDLETGINTAFLGPNGTGKSALLDAIQVVMLAADGNRTHFN</sequence>
<evidence type="ECO:0000313" key="1">
    <source>
        <dbReference type="EMBL" id="MCL1031899.1"/>
    </source>
</evidence>
<dbReference type="Proteomes" id="UP001165275">
    <property type="component" value="Unassembled WGS sequence"/>
</dbReference>
<proteinExistence type="predicted"/>
<protein>
    <recommendedName>
        <fullName evidence="3">Rad50/SbcC-type AAA domain-containing protein</fullName>
    </recommendedName>
</protein>
<dbReference type="SUPFAM" id="SSF52540">
    <property type="entry name" value="P-loop containing nucleoside triphosphate hydrolases"/>
    <property type="match status" value="1"/>
</dbReference>
<dbReference type="Gene3D" id="3.40.50.300">
    <property type="entry name" value="P-loop containing nucleotide triphosphate hydrolases"/>
    <property type="match status" value="1"/>
</dbReference>
<dbReference type="InterPro" id="IPR027417">
    <property type="entry name" value="P-loop_NTPase"/>
</dbReference>
<comment type="caution">
    <text evidence="1">The sequence shown here is derived from an EMBL/GenBank/DDBJ whole genome shotgun (WGS) entry which is preliminary data.</text>
</comment>
<accession>A0ABT0KIN2</accession>
<dbReference type="RefSeq" id="WP_248947809.1">
    <property type="nucleotide sequence ID" value="NZ_JAGQDC010000088.1"/>
</dbReference>